<name>A0A6L6Q812_9BURK</name>
<dbReference type="InterPro" id="IPR035965">
    <property type="entry name" value="PAS-like_dom_sf"/>
</dbReference>
<organism evidence="12 13">
    <name type="scientific">Pseudoduganella ginsengisoli</name>
    <dbReference type="NCBI Taxonomy" id="1462440"/>
    <lineage>
        <taxon>Bacteria</taxon>
        <taxon>Pseudomonadati</taxon>
        <taxon>Pseudomonadota</taxon>
        <taxon>Betaproteobacteria</taxon>
        <taxon>Burkholderiales</taxon>
        <taxon>Oxalobacteraceae</taxon>
        <taxon>Telluria group</taxon>
        <taxon>Pseudoduganella</taxon>
    </lineage>
</organism>
<dbReference type="InterPro" id="IPR000014">
    <property type="entry name" value="PAS"/>
</dbReference>
<dbReference type="CDD" id="cd16922">
    <property type="entry name" value="HATPase_EvgS-ArcB-TorS-like"/>
    <property type="match status" value="1"/>
</dbReference>
<protein>
    <recommendedName>
        <fullName evidence="3">histidine kinase</fullName>
        <ecNumber evidence="3">2.7.13.3</ecNumber>
    </recommendedName>
</protein>
<dbReference type="InterPro" id="IPR003594">
    <property type="entry name" value="HATPase_dom"/>
</dbReference>
<keyword evidence="8" id="KW-0472">Membrane</keyword>
<dbReference type="InterPro" id="IPR003660">
    <property type="entry name" value="HAMP_dom"/>
</dbReference>
<accession>A0A6L6Q812</accession>
<dbReference type="PROSITE" id="PS50109">
    <property type="entry name" value="HIS_KIN"/>
    <property type="match status" value="1"/>
</dbReference>
<dbReference type="Pfam" id="PF02518">
    <property type="entry name" value="HATPase_c"/>
    <property type="match status" value="1"/>
</dbReference>
<feature type="domain" description="HAMP" evidence="11">
    <location>
        <begin position="325"/>
        <end position="378"/>
    </location>
</feature>
<dbReference type="NCBIfam" id="TIGR00229">
    <property type="entry name" value="sensory_box"/>
    <property type="match status" value="1"/>
</dbReference>
<dbReference type="CDD" id="cd18774">
    <property type="entry name" value="PDC2_HK_sensor"/>
    <property type="match status" value="1"/>
</dbReference>
<proteinExistence type="predicted"/>
<dbReference type="FunFam" id="3.30.565.10:FF:000006">
    <property type="entry name" value="Sensor histidine kinase WalK"/>
    <property type="match status" value="1"/>
</dbReference>
<dbReference type="CDD" id="cd00130">
    <property type="entry name" value="PAS"/>
    <property type="match status" value="1"/>
</dbReference>
<feature type="domain" description="PAS" evidence="10">
    <location>
        <begin position="408"/>
        <end position="479"/>
    </location>
</feature>
<dbReference type="SMART" id="SM00387">
    <property type="entry name" value="HATPase_c"/>
    <property type="match status" value="1"/>
</dbReference>
<reference evidence="12 13" key="1">
    <citation type="submission" date="2019-11" db="EMBL/GenBank/DDBJ databases">
        <title>Type strains purchased from KCTC, JCM and DSMZ.</title>
        <authorList>
            <person name="Lu H."/>
        </authorList>
    </citation>
    <scope>NUCLEOTIDE SEQUENCE [LARGE SCALE GENOMIC DNA]</scope>
    <source>
        <strain evidence="12 13">KCTC 42409</strain>
    </source>
</reference>
<dbReference type="EC" id="2.7.13.3" evidence="3"/>
<dbReference type="InterPro" id="IPR036097">
    <property type="entry name" value="HisK_dim/P_sf"/>
</dbReference>
<dbReference type="Gene3D" id="6.10.340.10">
    <property type="match status" value="1"/>
</dbReference>
<dbReference type="SUPFAM" id="SSF55785">
    <property type="entry name" value="PYP-like sensor domain (PAS domain)"/>
    <property type="match status" value="1"/>
</dbReference>
<dbReference type="InterPro" id="IPR036890">
    <property type="entry name" value="HATPase_C_sf"/>
</dbReference>
<keyword evidence="7" id="KW-0902">Two-component regulatory system</keyword>
<dbReference type="FunFam" id="1.10.287.130:FF:000001">
    <property type="entry name" value="Two-component sensor histidine kinase"/>
    <property type="match status" value="1"/>
</dbReference>
<dbReference type="Proteomes" id="UP000484015">
    <property type="component" value="Unassembled WGS sequence"/>
</dbReference>
<dbReference type="PRINTS" id="PR00344">
    <property type="entry name" value="BCTRLSENSOR"/>
</dbReference>
<evidence type="ECO:0000256" key="5">
    <source>
        <dbReference type="ARBA" id="ARBA00022679"/>
    </source>
</evidence>
<keyword evidence="13" id="KW-1185">Reference proteome</keyword>
<evidence type="ECO:0000256" key="4">
    <source>
        <dbReference type="ARBA" id="ARBA00022553"/>
    </source>
</evidence>
<dbReference type="PROSITE" id="PS50885">
    <property type="entry name" value="HAMP"/>
    <property type="match status" value="1"/>
</dbReference>
<feature type="domain" description="Histidine kinase" evidence="9">
    <location>
        <begin position="540"/>
        <end position="765"/>
    </location>
</feature>
<evidence type="ECO:0000313" key="13">
    <source>
        <dbReference type="Proteomes" id="UP000484015"/>
    </source>
</evidence>
<dbReference type="CDD" id="cd00082">
    <property type="entry name" value="HisKA"/>
    <property type="match status" value="1"/>
</dbReference>
<evidence type="ECO:0000256" key="2">
    <source>
        <dbReference type="ARBA" id="ARBA00004429"/>
    </source>
</evidence>
<evidence type="ECO:0000259" key="9">
    <source>
        <dbReference type="PROSITE" id="PS50109"/>
    </source>
</evidence>
<dbReference type="InterPro" id="IPR005467">
    <property type="entry name" value="His_kinase_dom"/>
</dbReference>
<dbReference type="GO" id="GO:0000155">
    <property type="term" value="F:phosphorelay sensor kinase activity"/>
    <property type="evidence" value="ECO:0007669"/>
    <property type="project" value="InterPro"/>
</dbReference>
<keyword evidence="5" id="KW-0808">Transferase</keyword>
<dbReference type="GO" id="GO:0009927">
    <property type="term" value="F:histidine phosphotransfer kinase activity"/>
    <property type="evidence" value="ECO:0007669"/>
    <property type="project" value="TreeGrafter"/>
</dbReference>
<dbReference type="AlphaFoldDB" id="A0A6L6Q812"/>
<evidence type="ECO:0000313" key="12">
    <source>
        <dbReference type="EMBL" id="MTW05411.1"/>
    </source>
</evidence>
<dbReference type="PANTHER" id="PTHR43047:SF72">
    <property type="entry name" value="OSMOSENSING HISTIDINE PROTEIN KINASE SLN1"/>
    <property type="match status" value="1"/>
</dbReference>
<evidence type="ECO:0000256" key="6">
    <source>
        <dbReference type="ARBA" id="ARBA00022777"/>
    </source>
</evidence>
<evidence type="ECO:0000259" key="10">
    <source>
        <dbReference type="PROSITE" id="PS50112"/>
    </source>
</evidence>
<dbReference type="Pfam" id="PF00989">
    <property type="entry name" value="PAS"/>
    <property type="match status" value="1"/>
</dbReference>
<dbReference type="InterPro" id="IPR004358">
    <property type="entry name" value="Sig_transdc_His_kin-like_C"/>
</dbReference>
<dbReference type="Pfam" id="PF00512">
    <property type="entry name" value="HisKA"/>
    <property type="match status" value="1"/>
</dbReference>
<evidence type="ECO:0000259" key="11">
    <source>
        <dbReference type="PROSITE" id="PS50885"/>
    </source>
</evidence>
<dbReference type="SUPFAM" id="SSF55874">
    <property type="entry name" value="ATPase domain of HSP90 chaperone/DNA topoisomerase II/histidine kinase"/>
    <property type="match status" value="1"/>
</dbReference>
<dbReference type="GO" id="GO:0006355">
    <property type="term" value="P:regulation of DNA-templated transcription"/>
    <property type="evidence" value="ECO:0007669"/>
    <property type="project" value="InterPro"/>
</dbReference>
<dbReference type="CDD" id="cd12914">
    <property type="entry name" value="PDC1_DGC_like"/>
    <property type="match status" value="1"/>
</dbReference>
<sequence length="781" mass="84822">MRLPERSIATYLTLAFSGLTVVLTVALAEAIGAAAGDELKAGISQGLTELALQTADKLDRGMAERYREVQLMSRNQVLITEHGPLDKRRAILNDRQATYHWYAWIGLAGLDGKVLLSTQGMLEGADVSQRPWFRNALAGIYVGDVHEAVLLAKLLPSAGNEPKRFVDIAFPFVDADGKPAGVVGAHLSWQWAKEVQQSVMQFSQTASGAAPGQRNKEALIVGMDGTVLLGPAGLQGSKLALASVTAAQAGRTGHMEERWPDGKHYLVGYSKTRGYNAYPGLGWSIVVRESLEDAYVPVHAIQRRVLWTGAALAALFSVAGLLLARLLARPMGELAASAGRVQRGEALVVEAGRRGYAEVTQLAGALNALVGNLLGKTEELNELNRSLEQRVGERTQELLRALARVRAEERRVQTIIDSAQDAFIGLDLQGRITDWNRAAEHLFGWKRDEAVGQPVDTLLIPARFREQYAKAMRSFHERGDADLLNRRLERIVVNRAGDEVPVEVTIGLAGSQDQYFFSVFLRDISERKKVEQMKNEFISTVSHELRTPMTSIRASLSMLASGMAGDLPDDTRQLIDIAYASCERMVRLVNDVLDIEKMESGKMDFDFAPRALLPLVQEAIDGVQGSAAQAHVTLVLEHGADAGLAWALADHDRIIQVLVNLLSNAVKFSPPGGQVTVWVERCHEADGDWSVIRVADQGPGIPEAFHARIFEKFAQADSTDTRQKGGTGLGLSICKAIVERHGGDISFTTQAGHGTQFSVRLKAVGSAAAAPDLAQDPVPEL</sequence>
<dbReference type="SMART" id="SM00388">
    <property type="entry name" value="HisKA"/>
    <property type="match status" value="1"/>
</dbReference>
<dbReference type="Gene3D" id="1.10.287.130">
    <property type="match status" value="1"/>
</dbReference>
<gene>
    <name evidence="12" type="ORF">GM668_25340</name>
</gene>
<comment type="catalytic activity">
    <reaction evidence="1">
        <text>ATP + protein L-histidine = ADP + protein N-phospho-L-histidine.</text>
        <dbReference type="EC" id="2.7.13.3"/>
    </reaction>
</comment>
<dbReference type="PROSITE" id="PS50112">
    <property type="entry name" value="PAS"/>
    <property type="match status" value="1"/>
</dbReference>
<dbReference type="InterPro" id="IPR003661">
    <property type="entry name" value="HisK_dim/P_dom"/>
</dbReference>
<keyword evidence="6" id="KW-0418">Kinase</keyword>
<dbReference type="GO" id="GO:0005886">
    <property type="term" value="C:plasma membrane"/>
    <property type="evidence" value="ECO:0007669"/>
    <property type="project" value="UniProtKB-SubCell"/>
</dbReference>
<dbReference type="Gene3D" id="3.30.565.10">
    <property type="entry name" value="Histidine kinase-like ATPase, C-terminal domain"/>
    <property type="match status" value="1"/>
</dbReference>
<keyword evidence="4" id="KW-0597">Phosphoprotein</keyword>
<evidence type="ECO:0000256" key="8">
    <source>
        <dbReference type="ARBA" id="ARBA00023136"/>
    </source>
</evidence>
<comment type="subcellular location">
    <subcellularLocation>
        <location evidence="2">Cell inner membrane</location>
        <topology evidence="2">Multi-pass membrane protein</topology>
    </subcellularLocation>
</comment>
<dbReference type="PANTHER" id="PTHR43047">
    <property type="entry name" value="TWO-COMPONENT HISTIDINE PROTEIN KINASE"/>
    <property type="match status" value="1"/>
</dbReference>
<dbReference type="SUPFAM" id="SSF47384">
    <property type="entry name" value="Homodimeric domain of signal transducing histidine kinase"/>
    <property type="match status" value="1"/>
</dbReference>
<dbReference type="SMART" id="SM00091">
    <property type="entry name" value="PAS"/>
    <property type="match status" value="1"/>
</dbReference>
<dbReference type="RefSeq" id="WP_170305828.1">
    <property type="nucleotide sequence ID" value="NZ_WNLA01000024.1"/>
</dbReference>
<comment type="caution">
    <text evidence="12">The sequence shown here is derived from an EMBL/GenBank/DDBJ whole genome shotgun (WGS) entry which is preliminary data.</text>
</comment>
<evidence type="ECO:0000256" key="1">
    <source>
        <dbReference type="ARBA" id="ARBA00000085"/>
    </source>
</evidence>
<dbReference type="Gene3D" id="3.30.450.20">
    <property type="entry name" value="PAS domain"/>
    <property type="match status" value="2"/>
</dbReference>
<dbReference type="InterPro" id="IPR013767">
    <property type="entry name" value="PAS_fold"/>
</dbReference>
<evidence type="ECO:0000256" key="3">
    <source>
        <dbReference type="ARBA" id="ARBA00012438"/>
    </source>
</evidence>
<evidence type="ECO:0000256" key="7">
    <source>
        <dbReference type="ARBA" id="ARBA00023012"/>
    </source>
</evidence>
<dbReference type="EMBL" id="WNLA01000024">
    <property type="protein sequence ID" value="MTW05411.1"/>
    <property type="molecule type" value="Genomic_DNA"/>
</dbReference>